<keyword evidence="5 7" id="KW-1133">Transmembrane helix</keyword>
<evidence type="ECO:0000313" key="10">
    <source>
        <dbReference type="Proteomes" id="UP000327044"/>
    </source>
</evidence>
<evidence type="ECO:0000259" key="8">
    <source>
        <dbReference type="PROSITE" id="PS50850"/>
    </source>
</evidence>
<dbReference type="Proteomes" id="UP000327044">
    <property type="component" value="Unassembled WGS sequence"/>
</dbReference>
<comment type="subcellular location">
    <subcellularLocation>
        <location evidence="1">Membrane</location>
        <topology evidence="1">Multi-pass membrane protein</topology>
    </subcellularLocation>
</comment>
<feature type="transmembrane region" description="Helical" evidence="7">
    <location>
        <begin position="356"/>
        <end position="379"/>
    </location>
</feature>
<dbReference type="FunFam" id="1.20.1250.20:FF:000003">
    <property type="entry name" value="Solute carrier family 17 member 3"/>
    <property type="match status" value="1"/>
</dbReference>
<sequence length="472" mass="52080">MVPARIQMYILSLFVIIVTILNVGVANLTLLAMVKEHPGNLTEVTITCSAQENKSTSRDPNNYGGSLDWSDDVQYFFLTSPHFGTIISQAFGGYATYKYGSKKVIGSSLFTIFVCNVLVAFASKLDYHAAIFLQFVHGLAQGLVWPGLFGLIPSWIPIHERSRFSSCFQGFFIGNMLNQLLPGLTIAFVGWEYTYVIAAALALIMCICWCLLAYNKPELHPSITLRELEYIKSNREMLSVYSYKVPWDSMVCSLPLWAIAFSAFGRMWALAVINISGPSYLKNVIGLNVERNGEFASVICLAAFISSLIFSYMADKLRIHNVLDLLTNRKLMSAVGHIPSALLMISLGYLPCDISALLSVWALISIFLPASFSGAMVNIVDIAPNYTAPAISLVQMFSVASNVLAPMVTKTLLQNTNVLKGWKYIFTICGSIGILSCILFIIFASSEVQKWDSVDSKKDTITADEGTELIEK</sequence>
<dbReference type="AlphaFoldDB" id="A0A5N4A9W7"/>
<proteinExistence type="predicted"/>
<comment type="caution">
    <text evidence="9">The sequence shown here is derived from an EMBL/GenBank/DDBJ whole genome shotgun (WGS) entry which is preliminary data.</text>
</comment>
<feature type="transmembrane region" description="Helical" evidence="7">
    <location>
        <begin position="386"/>
        <end position="404"/>
    </location>
</feature>
<dbReference type="OrthoDB" id="2985014at2759"/>
<dbReference type="GO" id="GO:0016020">
    <property type="term" value="C:membrane"/>
    <property type="evidence" value="ECO:0007669"/>
    <property type="project" value="UniProtKB-SubCell"/>
</dbReference>
<organism evidence="9 10">
    <name type="scientific">Photinus pyralis</name>
    <name type="common">Common eastern firefly</name>
    <name type="synonym">Lampyris pyralis</name>
    <dbReference type="NCBI Taxonomy" id="7054"/>
    <lineage>
        <taxon>Eukaryota</taxon>
        <taxon>Metazoa</taxon>
        <taxon>Ecdysozoa</taxon>
        <taxon>Arthropoda</taxon>
        <taxon>Hexapoda</taxon>
        <taxon>Insecta</taxon>
        <taxon>Pterygota</taxon>
        <taxon>Neoptera</taxon>
        <taxon>Endopterygota</taxon>
        <taxon>Coleoptera</taxon>
        <taxon>Polyphaga</taxon>
        <taxon>Elateriformia</taxon>
        <taxon>Elateroidea</taxon>
        <taxon>Lampyridae</taxon>
        <taxon>Lampyrinae</taxon>
        <taxon>Photinus</taxon>
    </lineage>
</organism>
<dbReference type="Pfam" id="PF07690">
    <property type="entry name" value="MFS_1"/>
    <property type="match status" value="2"/>
</dbReference>
<dbReference type="InterPro" id="IPR020846">
    <property type="entry name" value="MFS_dom"/>
</dbReference>
<feature type="domain" description="Major facilitator superfamily (MFS) profile" evidence="8">
    <location>
        <begin position="8"/>
        <end position="448"/>
    </location>
</feature>
<feature type="transmembrane region" description="Helical" evidence="7">
    <location>
        <begin position="9"/>
        <end position="34"/>
    </location>
</feature>
<dbReference type="GO" id="GO:0006820">
    <property type="term" value="P:monoatomic anion transport"/>
    <property type="evidence" value="ECO:0007669"/>
    <property type="project" value="TreeGrafter"/>
</dbReference>
<keyword evidence="2" id="KW-0813">Transport</keyword>
<reference evidence="9 10" key="1">
    <citation type="journal article" date="2018" name="Elife">
        <title>Firefly genomes illuminate parallel origins of bioluminescence in beetles.</title>
        <authorList>
            <person name="Fallon T.R."/>
            <person name="Lower S.E."/>
            <person name="Chang C.H."/>
            <person name="Bessho-Uehara M."/>
            <person name="Martin G.J."/>
            <person name="Bewick A.J."/>
            <person name="Behringer M."/>
            <person name="Debat H.J."/>
            <person name="Wong I."/>
            <person name="Day J.C."/>
            <person name="Suvorov A."/>
            <person name="Silva C.J."/>
            <person name="Stanger-Hall K.F."/>
            <person name="Hall D.W."/>
            <person name="Schmitz R.J."/>
            <person name="Nelson D.R."/>
            <person name="Lewis S.M."/>
            <person name="Shigenobu S."/>
            <person name="Bybee S.M."/>
            <person name="Larracuente A.M."/>
            <person name="Oba Y."/>
            <person name="Weng J.K."/>
        </authorList>
    </citation>
    <scope>NUCLEOTIDE SEQUENCE [LARGE SCALE GENOMIC DNA]</scope>
    <source>
        <strain evidence="9">1611_PpyrPB1</strain>
        <tissue evidence="9">Whole body</tissue>
    </source>
</reference>
<feature type="transmembrane region" description="Helical" evidence="7">
    <location>
        <begin position="104"/>
        <end position="123"/>
    </location>
</feature>
<evidence type="ECO:0000313" key="9">
    <source>
        <dbReference type="EMBL" id="KAB0794048.1"/>
    </source>
</evidence>
<evidence type="ECO:0000256" key="2">
    <source>
        <dbReference type="ARBA" id="ARBA00022448"/>
    </source>
</evidence>
<dbReference type="PROSITE" id="PS50850">
    <property type="entry name" value="MFS"/>
    <property type="match status" value="1"/>
</dbReference>
<accession>A0A5N4A9W7</accession>
<gene>
    <name evidence="9" type="ORF">PPYR_13668</name>
</gene>
<keyword evidence="4" id="KW-0769">Symport</keyword>
<keyword evidence="6 7" id="KW-0472">Membrane</keyword>
<feature type="transmembrane region" description="Helical" evidence="7">
    <location>
        <begin position="195"/>
        <end position="214"/>
    </location>
</feature>
<feature type="transmembrane region" description="Helical" evidence="7">
    <location>
        <begin position="129"/>
        <end position="156"/>
    </location>
</feature>
<feature type="transmembrane region" description="Helical" evidence="7">
    <location>
        <begin position="334"/>
        <end position="350"/>
    </location>
</feature>
<evidence type="ECO:0000256" key="1">
    <source>
        <dbReference type="ARBA" id="ARBA00004141"/>
    </source>
</evidence>
<feature type="transmembrane region" description="Helical" evidence="7">
    <location>
        <begin position="424"/>
        <end position="444"/>
    </location>
</feature>
<dbReference type="SUPFAM" id="SSF103473">
    <property type="entry name" value="MFS general substrate transporter"/>
    <property type="match status" value="1"/>
</dbReference>
<dbReference type="EMBL" id="VVIM01000009">
    <property type="protein sequence ID" value="KAB0794048.1"/>
    <property type="molecule type" value="Genomic_DNA"/>
</dbReference>
<evidence type="ECO:0000256" key="5">
    <source>
        <dbReference type="ARBA" id="ARBA00022989"/>
    </source>
</evidence>
<dbReference type="InterPro" id="IPR011701">
    <property type="entry name" value="MFS"/>
</dbReference>
<keyword evidence="3 7" id="KW-0812">Transmembrane</keyword>
<feature type="transmembrane region" description="Helical" evidence="7">
    <location>
        <begin position="168"/>
        <end position="189"/>
    </location>
</feature>
<keyword evidence="10" id="KW-1185">Reference proteome</keyword>
<evidence type="ECO:0000256" key="3">
    <source>
        <dbReference type="ARBA" id="ARBA00022692"/>
    </source>
</evidence>
<feature type="transmembrane region" description="Helical" evidence="7">
    <location>
        <begin position="295"/>
        <end position="314"/>
    </location>
</feature>
<dbReference type="Gene3D" id="1.20.1250.20">
    <property type="entry name" value="MFS general substrate transporter like domains"/>
    <property type="match status" value="2"/>
</dbReference>
<dbReference type="InterPro" id="IPR050382">
    <property type="entry name" value="MFS_Na/Anion_cotransporter"/>
</dbReference>
<evidence type="ECO:0000256" key="4">
    <source>
        <dbReference type="ARBA" id="ARBA00022847"/>
    </source>
</evidence>
<name>A0A5N4A9W7_PHOPY</name>
<dbReference type="PANTHER" id="PTHR11662">
    <property type="entry name" value="SOLUTE CARRIER FAMILY 17"/>
    <property type="match status" value="1"/>
</dbReference>
<dbReference type="PANTHER" id="PTHR11662:SF77">
    <property type="entry name" value="MAJOR FACILITATOR SUPERFAMILY TRANSPORTER 17, ISOFORM F"/>
    <property type="match status" value="1"/>
</dbReference>
<dbReference type="InterPro" id="IPR036259">
    <property type="entry name" value="MFS_trans_sf"/>
</dbReference>
<evidence type="ECO:0000256" key="6">
    <source>
        <dbReference type="ARBA" id="ARBA00023136"/>
    </source>
</evidence>
<dbReference type="InParanoid" id="A0A5N4A9W7"/>
<feature type="transmembrane region" description="Helical" evidence="7">
    <location>
        <begin position="75"/>
        <end position="97"/>
    </location>
</feature>
<feature type="transmembrane region" description="Helical" evidence="7">
    <location>
        <begin position="254"/>
        <end position="275"/>
    </location>
</feature>
<dbReference type="GO" id="GO:0015293">
    <property type="term" value="F:symporter activity"/>
    <property type="evidence" value="ECO:0007669"/>
    <property type="project" value="UniProtKB-KW"/>
</dbReference>
<protein>
    <recommendedName>
        <fullName evidence="8">Major facilitator superfamily (MFS) profile domain-containing protein</fullName>
    </recommendedName>
</protein>
<evidence type="ECO:0000256" key="7">
    <source>
        <dbReference type="SAM" id="Phobius"/>
    </source>
</evidence>